<dbReference type="AlphaFoldDB" id="A0ABD3N3E5"/>
<sequence>MSPAQVLLCWNLQQKYTGLSAKFSSEEHGKKSLLLYSRRKRIETIAFCKMKAVDNLGLSGDLHRFVATAFYVSAVRPTHGVLLHR</sequence>
<dbReference type="EMBL" id="JALLAZ020001625">
    <property type="protein sequence ID" value="KAL3770605.1"/>
    <property type="molecule type" value="Genomic_DNA"/>
</dbReference>
<comment type="caution">
    <text evidence="1">The sequence shown here is derived from an EMBL/GenBank/DDBJ whole genome shotgun (WGS) entry which is preliminary data.</text>
</comment>
<organism evidence="1 2">
    <name type="scientific">Stephanodiscus triporus</name>
    <dbReference type="NCBI Taxonomy" id="2934178"/>
    <lineage>
        <taxon>Eukaryota</taxon>
        <taxon>Sar</taxon>
        <taxon>Stramenopiles</taxon>
        <taxon>Ochrophyta</taxon>
        <taxon>Bacillariophyta</taxon>
        <taxon>Coscinodiscophyceae</taxon>
        <taxon>Thalassiosirophycidae</taxon>
        <taxon>Stephanodiscales</taxon>
        <taxon>Stephanodiscaceae</taxon>
        <taxon>Stephanodiscus</taxon>
    </lineage>
</organism>
<evidence type="ECO:0000313" key="2">
    <source>
        <dbReference type="Proteomes" id="UP001530315"/>
    </source>
</evidence>
<reference evidence="1 2" key="1">
    <citation type="submission" date="2024-10" db="EMBL/GenBank/DDBJ databases">
        <title>Updated reference genomes for cyclostephanoid diatoms.</title>
        <authorList>
            <person name="Roberts W.R."/>
            <person name="Alverson A.J."/>
        </authorList>
    </citation>
    <scope>NUCLEOTIDE SEQUENCE [LARGE SCALE GENOMIC DNA]</scope>
    <source>
        <strain evidence="1 2">AJA276-08</strain>
    </source>
</reference>
<protein>
    <submittedName>
        <fullName evidence="1">Uncharacterized protein</fullName>
    </submittedName>
</protein>
<keyword evidence="2" id="KW-1185">Reference proteome</keyword>
<proteinExistence type="predicted"/>
<accession>A0ABD3N3E5</accession>
<gene>
    <name evidence="1" type="ORF">ACHAW5_007746</name>
</gene>
<name>A0ABD3N3E5_9STRA</name>
<dbReference type="Proteomes" id="UP001530315">
    <property type="component" value="Unassembled WGS sequence"/>
</dbReference>
<evidence type="ECO:0000313" key="1">
    <source>
        <dbReference type="EMBL" id="KAL3770605.1"/>
    </source>
</evidence>